<name>A0A5A5S7M6_MICAE</name>
<protein>
    <submittedName>
        <fullName evidence="1">Uncharacterized protein</fullName>
    </submittedName>
</protein>
<proteinExistence type="predicted"/>
<accession>A0A5A5S7M6</accession>
<evidence type="ECO:0000313" key="2">
    <source>
        <dbReference type="Proteomes" id="UP000324689"/>
    </source>
</evidence>
<dbReference type="RefSeq" id="WP_159294653.1">
    <property type="nucleotide sequence ID" value="NZ_BHVQ01000055.1"/>
</dbReference>
<comment type="caution">
    <text evidence="1">The sequence shown here is derived from an EMBL/GenBank/DDBJ whole genome shotgun (WGS) entry which is preliminary data.</text>
</comment>
<gene>
    <name evidence="1" type="ORF">MiTs_03448</name>
</gene>
<dbReference type="Proteomes" id="UP000324689">
    <property type="component" value="Unassembled WGS sequence"/>
</dbReference>
<dbReference type="AlphaFoldDB" id="A0A5A5S7M6"/>
<organism evidence="1 2">
    <name type="scientific">Microcystis aeruginosa NIES-2521</name>
    <dbReference type="NCBI Taxonomy" id="2303983"/>
    <lineage>
        <taxon>Bacteria</taxon>
        <taxon>Bacillati</taxon>
        <taxon>Cyanobacteriota</taxon>
        <taxon>Cyanophyceae</taxon>
        <taxon>Oscillatoriophycideae</taxon>
        <taxon>Chroococcales</taxon>
        <taxon>Microcystaceae</taxon>
        <taxon>Microcystis</taxon>
    </lineage>
</organism>
<sequence length="78" mass="8944">MNQRFIIAVQNDHGGWNKIGFVSLKKQCRTDDAIKQFFFPHTRGYKNVLKSCRFLASDSAAQSVDWKIGTLIIKTIKL</sequence>
<evidence type="ECO:0000313" key="1">
    <source>
        <dbReference type="EMBL" id="GCA81432.1"/>
    </source>
</evidence>
<reference evidence="1 2" key="1">
    <citation type="submission" date="2018-09" db="EMBL/GenBank/DDBJ databases">
        <title>Evolutionary history of phycoerythrin pigmentation in the water bloom-forming cyanobacterium Microcystis aeruginosa.</title>
        <authorList>
            <person name="Tanabe Y."/>
            <person name="Tanabe Y."/>
            <person name="Yamaguchi H."/>
        </authorList>
    </citation>
    <scope>NUCLEOTIDE SEQUENCE [LARGE SCALE GENOMIC DNA]</scope>
    <source>
        <strain evidence="1 2">NIES-2521</strain>
    </source>
</reference>
<dbReference type="EMBL" id="BHVQ01000055">
    <property type="protein sequence ID" value="GCA81432.1"/>
    <property type="molecule type" value="Genomic_DNA"/>
</dbReference>